<evidence type="ECO:0008006" key="4">
    <source>
        <dbReference type="Google" id="ProtNLM"/>
    </source>
</evidence>
<gene>
    <name evidence="2" type="ORF">Tc00.1047053509895.70</name>
</gene>
<feature type="transmembrane region" description="Helical" evidence="1">
    <location>
        <begin position="12"/>
        <end position="35"/>
    </location>
</feature>
<keyword evidence="1" id="KW-1133">Transmembrane helix</keyword>
<comment type="caution">
    <text evidence="2">The sequence shown here is derived from an EMBL/GenBank/DDBJ whole genome shotgun (WGS) entry which is preliminary data.</text>
</comment>
<dbReference type="Proteomes" id="UP000002296">
    <property type="component" value="Unassembled WGS sequence"/>
</dbReference>
<keyword evidence="1" id="KW-0812">Transmembrane</keyword>
<accession>Q4DCX7</accession>
<dbReference type="GeneID" id="3543364"/>
<keyword evidence="3" id="KW-1185">Reference proteome</keyword>
<dbReference type="InterPro" id="IPR035892">
    <property type="entry name" value="C2_domain_sf"/>
</dbReference>
<dbReference type="AlphaFoldDB" id="Q4DCX7"/>
<evidence type="ECO:0000256" key="1">
    <source>
        <dbReference type="SAM" id="Phobius"/>
    </source>
</evidence>
<dbReference type="InParanoid" id="Q4DCX7"/>
<dbReference type="RefSeq" id="XP_812234.1">
    <property type="nucleotide sequence ID" value="XM_807141.1"/>
</dbReference>
<proteinExistence type="predicted"/>
<protein>
    <recommendedName>
        <fullName evidence="4">C2 domain-containing protein</fullName>
    </recommendedName>
</protein>
<dbReference type="PaxDb" id="353153-Q4DCX7"/>
<dbReference type="KEGG" id="tcr:509895.70"/>
<evidence type="ECO:0000313" key="2">
    <source>
        <dbReference type="EMBL" id="EAN90383.1"/>
    </source>
</evidence>
<dbReference type="EMBL" id="AAHK01000636">
    <property type="protein sequence ID" value="EAN90383.1"/>
    <property type="molecule type" value="Genomic_DNA"/>
</dbReference>
<organism evidence="2 3">
    <name type="scientific">Trypanosoma cruzi (strain CL Brener)</name>
    <dbReference type="NCBI Taxonomy" id="353153"/>
    <lineage>
        <taxon>Eukaryota</taxon>
        <taxon>Discoba</taxon>
        <taxon>Euglenozoa</taxon>
        <taxon>Kinetoplastea</taxon>
        <taxon>Metakinetoplastina</taxon>
        <taxon>Trypanosomatida</taxon>
        <taxon>Trypanosomatidae</taxon>
        <taxon>Trypanosoma</taxon>
        <taxon>Schizotrypanum</taxon>
    </lineage>
</organism>
<reference evidence="2 3" key="1">
    <citation type="journal article" date="2005" name="Science">
        <title>The genome sequence of Trypanosoma cruzi, etiologic agent of Chagas disease.</title>
        <authorList>
            <person name="El-Sayed N.M."/>
            <person name="Myler P.J."/>
            <person name="Bartholomeu D.C."/>
            <person name="Nilsson D."/>
            <person name="Aggarwal G."/>
            <person name="Tran A.N."/>
            <person name="Ghedin E."/>
            <person name="Worthey E.A."/>
            <person name="Delcher A.L."/>
            <person name="Blandin G."/>
            <person name="Westenberger S.J."/>
            <person name="Caler E."/>
            <person name="Cerqueira G.C."/>
            <person name="Branche C."/>
            <person name="Haas B."/>
            <person name="Anupama A."/>
            <person name="Arner E."/>
            <person name="Aslund L."/>
            <person name="Attipoe P."/>
            <person name="Bontempi E."/>
            <person name="Bringaud F."/>
            <person name="Burton P."/>
            <person name="Cadag E."/>
            <person name="Campbell D.A."/>
            <person name="Carrington M."/>
            <person name="Crabtree J."/>
            <person name="Darban H."/>
            <person name="da Silveira J.F."/>
            <person name="de Jong P."/>
            <person name="Edwards K."/>
            <person name="Englund P.T."/>
            <person name="Fazelina G."/>
            <person name="Feldblyum T."/>
            <person name="Ferella M."/>
            <person name="Frasch A.C."/>
            <person name="Gull K."/>
            <person name="Horn D."/>
            <person name="Hou L."/>
            <person name="Huang Y."/>
            <person name="Kindlund E."/>
            <person name="Klingbeil M."/>
            <person name="Kluge S."/>
            <person name="Koo H."/>
            <person name="Lacerda D."/>
            <person name="Levin M.J."/>
            <person name="Lorenzi H."/>
            <person name="Louie T."/>
            <person name="Machado C.R."/>
            <person name="McCulloch R."/>
            <person name="McKenna A."/>
            <person name="Mizuno Y."/>
            <person name="Mottram J.C."/>
            <person name="Nelson S."/>
            <person name="Ochaya S."/>
            <person name="Osoegawa K."/>
            <person name="Pai G."/>
            <person name="Parsons M."/>
            <person name="Pentony M."/>
            <person name="Pettersson U."/>
            <person name="Pop M."/>
            <person name="Ramirez J.L."/>
            <person name="Rinta J."/>
            <person name="Robertson L."/>
            <person name="Salzberg S.L."/>
            <person name="Sanchez D.O."/>
            <person name="Seyler A."/>
            <person name="Sharma R."/>
            <person name="Shetty J."/>
            <person name="Simpson A.J."/>
            <person name="Sisk E."/>
            <person name="Tammi M.T."/>
            <person name="Tarleton R."/>
            <person name="Teixeira S."/>
            <person name="Van Aken S."/>
            <person name="Vogt C."/>
            <person name="Ward P.N."/>
            <person name="Wickstead B."/>
            <person name="Wortman J."/>
            <person name="White O."/>
            <person name="Fraser C.M."/>
            <person name="Stuart K.D."/>
            <person name="Andersson B."/>
        </authorList>
    </citation>
    <scope>NUCLEOTIDE SEQUENCE [LARGE SCALE GENOMIC DNA]</scope>
    <source>
        <strain evidence="2 3">CL Brener</strain>
    </source>
</reference>
<dbReference type="SUPFAM" id="SSF49562">
    <property type="entry name" value="C2 domain (Calcium/lipid-binding domain, CaLB)"/>
    <property type="match status" value="1"/>
</dbReference>
<keyword evidence="1" id="KW-0472">Membrane</keyword>
<name>Q4DCX7_TRYCC</name>
<sequence>MNFHPSGEDLGKLAAFLFFFFFCLLLFFPFFFFFFCGANVEVCAMIKIRILHLSVLSEDAGDFRHAGLYVVMRVGDEGQRTSVLVEGERKSWDEVFLFRQPPSLPAVGVGMSLGAPFIASGPMARDTPHYLSSFHHHHHHHPLTTHDSIAAGSSMDAMALAPPWVGDPYGLPTVALELWRHSATSDDCLAKYQFCLPHDKCGGVLDSCVRLMSASSYSVEFALRVRVALSHSDSTHAIRRPPAQNTIPLETPVSWGP</sequence>
<evidence type="ECO:0000313" key="3">
    <source>
        <dbReference type="Proteomes" id="UP000002296"/>
    </source>
</evidence>